<name>A0A432VZK6_9GAMM</name>
<dbReference type="InterPro" id="IPR006130">
    <property type="entry name" value="Asp/Orn_carbamoylTrfase"/>
</dbReference>
<feature type="domain" description="Aspartate/ornithine carbamoyltransferase carbamoyl-P binding" evidence="8">
    <location>
        <begin position="3"/>
        <end position="139"/>
    </location>
</feature>
<dbReference type="GO" id="GO:0016597">
    <property type="term" value="F:amino acid binding"/>
    <property type="evidence" value="ECO:0007669"/>
    <property type="project" value="InterPro"/>
</dbReference>
<accession>A0A432VZK6</accession>
<evidence type="ECO:0000256" key="4">
    <source>
        <dbReference type="ARBA" id="ARBA00048772"/>
    </source>
</evidence>
<comment type="catalytic activity">
    <reaction evidence="4">
        <text>carbamoyl phosphate + L-ornithine = L-citrulline + phosphate + H(+)</text>
        <dbReference type="Rhea" id="RHEA:19513"/>
        <dbReference type="ChEBI" id="CHEBI:15378"/>
        <dbReference type="ChEBI" id="CHEBI:43474"/>
        <dbReference type="ChEBI" id="CHEBI:46911"/>
        <dbReference type="ChEBI" id="CHEBI:57743"/>
        <dbReference type="ChEBI" id="CHEBI:58228"/>
        <dbReference type="EC" id="2.1.3.3"/>
    </reaction>
</comment>
<dbReference type="PRINTS" id="PR00102">
    <property type="entry name" value="OTCASE"/>
</dbReference>
<dbReference type="InterPro" id="IPR036901">
    <property type="entry name" value="Asp/Orn_carbamoylTrfase_sf"/>
</dbReference>
<dbReference type="Pfam" id="PF00185">
    <property type="entry name" value="OTCace"/>
    <property type="match status" value="1"/>
</dbReference>
<dbReference type="FunFam" id="3.40.50.1370:FF:000008">
    <property type="entry name" value="Ornithine carbamoyltransferase"/>
    <property type="match status" value="1"/>
</dbReference>
<evidence type="ECO:0000256" key="6">
    <source>
        <dbReference type="RuleBase" id="RU003634"/>
    </source>
</evidence>
<dbReference type="PRINTS" id="PR00100">
    <property type="entry name" value="AOTCASE"/>
</dbReference>
<dbReference type="GO" id="GO:0042450">
    <property type="term" value="P:L-arginine biosynthetic process via ornithine"/>
    <property type="evidence" value="ECO:0007669"/>
    <property type="project" value="UniProtKB-UniRule"/>
</dbReference>
<keyword evidence="10" id="KW-1185">Reference proteome</keyword>
<dbReference type="SUPFAM" id="SSF53671">
    <property type="entry name" value="Aspartate/ornithine carbamoyltransferase"/>
    <property type="match status" value="1"/>
</dbReference>
<evidence type="ECO:0000256" key="2">
    <source>
        <dbReference type="ARBA" id="ARBA00013007"/>
    </source>
</evidence>
<evidence type="ECO:0000256" key="3">
    <source>
        <dbReference type="ARBA" id="ARBA00022679"/>
    </source>
</evidence>
<evidence type="ECO:0000313" key="10">
    <source>
        <dbReference type="Proteomes" id="UP000288212"/>
    </source>
</evidence>
<proteinExistence type="inferred from homology"/>
<dbReference type="GO" id="GO:0019240">
    <property type="term" value="P:citrulline biosynthetic process"/>
    <property type="evidence" value="ECO:0007669"/>
    <property type="project" value="TreeGrafter"/>
</dbReference>
<evidence type="ECO:0000259" key="7">
    <source>
        <dbReference type="Pfam" id="PF00185"/>
    </source>
</evidence>
<dbReference type="AlphaFoldDB" id="A0A432VZK6"/>
<feature type="domain" description="Aspartate/ornithine carbamoyltransferase Asp/Orn-binding" evidence="7">
    <location>
        <begin position="149"/>
        <end position="296"/>
    </location>
</feature>
<dbReference type="Gene3D" id="3.40.50.1370">
    <property type="entry name" value="Aspartate/ornithine carbamoyltransferase"/>
    <property type="match status" value="2"/>
</dbReference>
<evidence type="ECO:0000259" key="8">
    <source>
        <dbReference type="Pfam" id="PF02729"/>
    </source>
</evidence>
<dbReference type="EMBL" id="PIPI01000001">
    <property type="protein sequence ID" value="RUO22087.1"/>
    <property type="molecule type" value="Genomic_DNA"/>
</dbReference>
<organism evidence="9 10">
    <name type="scientific">Aliidiomarina haloalkalitolerans</name>
    <dbReference type="NCBI Taxonomy" id="859059"/>
    <lineage>
        <taxon>Bacteria</taxon>
        <taxon>Pseudomonadati</taxon>
        <taxon>Pseudomonadota</taxon>
        <taxon>Gammaproteobacteria</taxon>
        <taxon>Alteromonadales</taxon>
        <taxon>Idiomarinaceae</taxon>
        <taxon>Aliidiomarina</taxon>
    </lineage>
</organism>
<sequence>MMHLLSLFDLSAEQIRHVLTLAGYMKAHPASFQTSLKTKSIAMLFEKPSLRTRVSFEVGIQQLGAQPLYLDAQMVQPGQRESVEDIARNLACWTHGIVARVFKHETLHALKAANIPVINALCDQHHPCQSLADLLTIQERYPIDMKVVDILYVGEGNNVCQSLMVGAAALDLKLTVICPHDFGPQQAFLAELNQRYPQHKIQIGTDLTAVEHADVIYTDTWLSMGDTRDYAQTKKIFAPYQVNQALVKRLQATTVMHCLPAHRNDEITDEVMDSSISAVLQQAENRLYVQKAVLHHLFEEFSHS</sequence>
<gene>
    <name evidence="9" type="primary">argF</name>
    <name evidence="9" type="ORF">CWE06_02285</name>
</gene>
<reference evidence="9 10" key="1">
    <citation type="journal article" date="2011" name="Front. Microbiol.">
        <title>Genomic signatures of strain selection and enhancement in Bacillus atrophaeus var. globigii, a historical biowarfare simulant.</title>
        <authorList>
            <person name="Gibbons H.S."/>
            <person name="Broomall S.M."/>
            <person name="McNew L.A."/>
            <person name="Daligault H."/>
            <person name="Chapman C."/>
            <person name="Bruce D."/>
            <person name="Karavis M."/>
            <person name="Krepps M."/>
            <person name="McGregor P.A."/>
            <person name="Hong C."/>
            <person name="Park K.H."/>
            <person name="Akmal A."/>
            <person name="Feldman A."/>
            <person name="Lin J.S."/>
            <person name="Chang W.E."/>
            <person name="Higgs B.W."/>
            <person name="Demirev P."/>
            <person name="Lindquist J."/>
            <person name="Liem A."/>
            <person name="Fochler E."/>
            <person name="Read T.D."/>
            <person name="Tapia R."/>
            <person name="Johnson S."/>
            <person name="Bishop-Lilly K.A."/>
            <person name="Detter C."/>
            <person name="Han C."/>
            <person name="Sozhamannan S."/>
            <person name="Rosenzweig C.N."/>
            <person name="Skowronski E.W."/>
        </authorList>
    </citation>
    <scope>NUCLEOTIDE SEQUENCE [LARGE SCALE GENOMIC DNA]</scope>
    <source>
        <strain evidence="9 10">AK5</strain>
    </source>
</reference>
<dbReference type="Proteomes" id="UP000288212">
    <property type="component" value="Unassembled WGS sequence"/>
</dbReference>
<evidence type="ECO:0000256" key="5">
    <source>
        <dbReference type="NCBIfam" id="TIGR00658"/>
    </source>
</evidence>
<dbReference type="PANTHER" id="PTHR45753">
    <property type="entry name" value="ORNITHINE CARBAMOYLTRANSFERASE, MITOCHONDRIAL"/>
    <property type="match status" value="1"/>
</dbReference>
<comment type="caution">
    <text evidence="9">The sequence shown here is derived from an EMBL/GenBank/DDBJ whole genome shotgun (WGS) entry which is preliminary data.</text>
</comment>
<dbReference type="PANTHER" id="PTHR45753:SF3">
    <property type="entry name" value="ORNITHINE TRANSCARBAMYLASE, MITOCHONDRIAL"/>
    <property type="match status" value="1"/>
</dbReference>
<dbReference type="EC" id="2.1.3.3" evidence="2 5"/>
<dbReference type="InterPro" id="IPR006131">
    <property type="entry name" value="Asp_carbamoyltransf_Asp/Orn-bd"/>
</dbReference>
<dbReference type="NCBIfam" id="TIGR00658">
    <property type="entry name" value="orni_carb_tr"/>
    <property type="match status" value="1"/>
</dbReference>
<comment type="similarity">
    <text evidence="1">Belongs to the aspartate/ornithine carbamoyltransferase superfamily. OTCase family.</text>
</comment>
<protein>
    <recommendedName>
        <fullName evidence="2 5">Ornithine carbamoyltransferase</fullName>
        <ecNumber evidence="2 5">2.1.3.3</ecNumber>
    </recommendedName>
</protein>
<dbReference type="OrthoDB" id="9802587at2"/>
<dbReference type="Pfam" id="PF02729">
    <property type="entry name" value="OTCace_N"/>
    <property type="match status" value="1"/>
</dbReference>
<keyword evidence="3 6" id="KW-0808">Transferase</keyword>
<evidence type="ECO:0000313" key="9">
    <source>
        <dbReference type="EMBL" id="RUO22087.1"/>
    </source>
</evidence>
<dbReference type="InterPro" id="IPR002292">
    <property type="entry name" value="Orn/put_carbamltrans"/>
</dbReference>
<dbReference type="GO" id="GO:0004585">
    <property type="term" value="F:ornithine carbamoyltransferase activity"/>
    <property type="evidence" value="ECO:0007669"/>
    <property type="project" value="UniProtKB-UniRule"/>
</dbReference>
<evidence type="ECO:0000256" key="1">
    <source>
        <dbReference type="ARBA" id="ARBA00007805"/>
    </source>
</evidence>
<dbReference type="NCBIfam" id="NF001986">
    <property type="entry name" value="PRK00779.1"/>
    <property type="match status" value="1"/>
</dbReference>
<dbReference type="InterPro" id="IPR006132">
    <property type="entry name" value="Asp/Orn_carbamoyltranf_P-bd"/>
</dbReference>